<comment type="function">
    <text evidence="11">This enzyme has both lysozyme (acetylmuramidase) and diacetylmuramidase activities.</text>
</comment>
<dbReference type="EC" id="3.2.1.17" evidence="4 12"/>
<organism evidence="13 14">
    <name type="scientific">Saccharothrix coeruleofusca</name>
    <dbReference type="NCBI Taxonomy" id="33919"/>
    <lineage>
        <taxon>Bacteria</taxon>
        <taxon>Bacillati</taxon>
        <taxon>Actinomycetota</taxon>
        <taxon>Actinomycetes</taxon>
        <taxon>Pseudonocardiales</taxon>
        <taxon>Pseudonocardiaceae</taxon>
        <taxon>Saccharothrix</taxon>
    </lineage>
</organism>
<comment type="subcellular location">
    <subcellularLocation>
        <location evidence="2">Secreted</location>
    </subcellularLocation>
</comment>
<dbReference type="GO" id="GO:0042742">
    <property type="term" value="P:defense response to bacterium"/>
    <property type="evidence" value="ECO:0007669"/>
    <property type="project" value="UniProtKB-KW"/>
</dbReference>
<evidence type="ECO:0000256" key="3">
    <source>
        <dbReference type="ARBA" id="ARBA00010646"/>
    </source>
</evidence>
<evidence type="ECO:0000256" key="12">
    <source>
        <dbReference type="RuleBase" id="RU361176"/>
    </source>
</evidence>
<dbReference type="SUPFAM" id="SSF51445">
    <property type="entry name" value="(Trans)glycosidases"/>
    <property type="match status" value="1"/>
</dbReference>
<dbReference type="InterPro" id="IPR008270">
    <property type="entry name" value="Glyco_hydro_25_AS"/>
</dbReference>
<dbReference type="AlphaFoldDB" id="A0A918AUP5"/>
<reference evidence="13" key="1">
    <citation type="journal article" date="2014" name="Int. J. Syst. Evol. Microbiol.">
        <title>Complete genome sequence of Corynebacterium casei LMG S-19264T (=DSM 44701T), isolated from a smear-ripened cheese.</title>
        <authorList>
            <consortium name="US DOE Joint Genome Institute (JGI-PGF)"/>
            <person name="Walter F."/>
            <person name="Albersmeier A."/>
            <person name="Kalinowski J."/>
            <person name="Ruckert C."/>
        </authorList>
    </citation>
    <scope>NUCLEOTIDE SEQUENCE</scope>
    <source>
        <strain evidence="13">JCM 3313</strain>
    </source>
</reference>
<dbReference type="FunFam" id="3.20.20.80:FF:000060">
    <property type="entry name" value="Lysozyme M1"/>
    <property type="match status" value="1"/>
</dbReference>
<dbReference type="PROSITE" id="PS00953">
    <property type="entry name" value="GLYCOSYL_HYDROL_F25_1"/>
    <property type="match status" value="1"/>
</dbReference>
<dbReference type="SMART" id="SM00641">
    <property type="entry name" value="Glyco_25"/>
    <property type="match status" value="1"/>
</dbReference>
<dbReference type="GO" id="GO:0005576">
    <property type="term" value="C:extracellular region"/>
    <property type="evidence" value="ECO:0007669"/>
    <property type="project" value="UniProtKB-SubCell"/>
</dbReference>
<dbReference type="InterPro" id="IPR017853">
    <property type="entry name" value="GH"/>
</dbReference>
<accession>A0A918AUP5</accession>
<name>A0A918AUP5_9PSEU</name>
<dbReference type="PANTHER" id="PTHR34135">
    <property type="entry name" value="LYSOZYME"/>
    <property type="match status" value="1"/>
</dbReference>
<dbReference type="PANTHER" id="PTHR34135:SF2">
    <property type="entry name" value="LYSOZYME"/>
    <property type="match status" value="1"/>
</dbReference>
<proteinExistence type="inferred from homology"/>
<evidence type="ECO:0000256" key="4">
    <source>
        <dbReference type="ARBA" id="ARBA00012732"/>
    </source>
</evidence>
<evidence type="ECO:0000256" key="11">
    <source>
        <dbReference type="ARBA" id="ARBA00055588"/>
    </source>
</evidence>
<dbReference type="Gene3D" id="3.20.20.80">
    <property type="entry name" value="Glycosidases"/>
    <property type="match status" value="1"/>
</dbReference>
<dbReference type="GO" id="GO:0003796">
    <property type="term" value="F:lysozyme activity"/>
    <property type="evidence" value="ECO:0007669"/>
    <property type="project" value="UniProtKB-EC"/>
</dbReference>
<dbReference type="InterPro" id="IPR018077">
    <property type="entry name" value="Glyco_hydro_fam25_subgr"/>
</dbReference>
<dbReference type="GO" id="GO:0009253">
    <property type="term" value="P:peptidoglycan catabolic process"/>
    <property type="evidence" value="ECO:0007669"/>
    <property type="project" value="InterPro"/>
</dbReference>
<evidence type="ECO:0000256" key="5">
    <source>
        <dbReference type="ARBA" id="ARBA00022525"/>
    </source>
</evidence>
<keyword evidence="14" id="KW-1185">Reference proteome</keyword>
<evidence type="ECO:0000256" key="8">
    <source>
        <dbReference type="ARBA" id="ARBA00022801"/>
    </source>
</evidence>
<keyword evidence="6" id="KW-0929">Antimicrobial</keyword>
<protein>
    <recommendedName>
        <fullName evidence="4 12">Lysozyme</fullName>
        <ecNumber evidence="4 12">3.2.1.17</ecNumber>
    </recommendedName>
</protein>
<evidence type="ECO:0000256" key="10">
    <source>
        <dbReference type="ARBA" id="ARBA00023295"/>
    </source>
</evidence>
<comment type="similarity">
    <text evidence="3 12">Belongs to the glycosyl hydrolase 25 family.</text>
</comment>
<dbReference type="Proteomes" id="UP000639606">
    <property type="component" value="Unassembled WGS sequence"/>
</dbReference>
<dbReference type="GO" id="GO:0031640">
    <property type="term" value="P:killing of cells of another organism"/>
    <property type="evidence" value="ECO:0007669"/>
    <property type="project" value="UniProtKB-KW"/>
</dbReference>
<gene>
    <name evidence="13" type="ORF">GCM10010185_59390</name>
</gene>
<evidence type="ECO:0000256" key="1">
    <source>
        <dbReference type="ARBA" id="ARBA00000632"/>
    </source>
</evidence>
<keyword evidence="10 12" id="KW-0326">Glycosidase</keyword>
<evidence type="ECO:0000256" key="7">
    <source>
        <dbReference type="ARBA" id="ARBA00022638"/>
    </source>
</evidence>
<evidence type="ECO:0000313" key="13">
    <source>
        <dbReference type="EMBL" id="GGP77708.1"/>
    </source>
</evidence>
<dbReference type="GO" id="GO:0016052">
    <property type="term" value="P:carbohydrate catabolic process"/>
    <property type="evidence" value="ECO:0007669"/>
    <property type="project" value="TreeGrafter"/>
</dbReference>
<comment type="caution">
    <text evidence="13">The sequence shown here is derived from an EMBL/GenBank/DDBJ whole genome shotgun (WGS) entry which is preliminary data.</text>
</comment>
<keyword evidence="8 12" id="KW-0378">Hydrolase</keyword>
<dbReference type="PROSITE" id="PS51904">
    <property type="entry name" value="GLYCOSYL_HYDROL_F25_2"/>
    <property type="match status" value="1"/>
</dbReference>
<dbReference type="GO" id="GO:0016998">
    <property type="term" value="P:cell wall macromolecule catabolic process"/>
    <property type="evidence" value="ECO:0007669"/>
    <property type="project" value="InterPro"/>
</dbReference>
<evidence type="ECO:0000256" key="9">
    <source>
        <dbReference type="ARBA" id="ARBA00023157"/>
    </source>
</evidence>
<dbReference type="Pfam" id="PF01183">
    <property type="entry name" value="Glyco_hydro_25"/>
    <property type="match status" value="1"/>
</dbReference>
<keyword evidence="7" id="KW-0081">Bacteriolytic enzyme</keyword>
<evidence type="ECO:0000256" key="2">
    <source>
        <dbReference type="ARBA" id="ARBA00004613"/>
    </source>
</evidence>
<evidence type="ECO:0000256" key="6">
    <source>
        <dbReference type="ARBA" id="ARBA00022529"/>
    </source>
</evidence>
<reference evidence="13" key="2">
    <citation type="submission" date="2020-09" db="EMBL/GenBank/DDBJ databases">
        <authorList>
            <person name="Sun Q."/>
            <person name="Ohkuma M."/>
        </authorList>
    </citation>
    <scope>NUCLEOTIDE SEQUENCE</scope>
    <source>
        <strain evidence="13">JCM 3313</strain>
    </source>
</reference>
<dbReference type="EMBL" id="BMRG01000017">
    <property type="protein sequence ID" value="GGP77708.1"/>
    <property type="molecule type" value="Genomic_DNA"/>
</dbReference>
<comment type="catalytic activity">
    <reaction evidence="1 12">
        <text>Hydrolysis of (1-&gt;4)-beta-linkages between N-acetylmuramic acid and N-acetyl-D-glucosamine residues in a peptidoglycan and between N-acetyl-D-glucosamine residues in chitodextrins.</text>
        <dbReference type="EC" id="3.2.1.17"/>
    </reaction>
</comment>
<dbReference type="InterPro" id="IPR002053">
    <property type="entry name" value="Glyco_hydro_25"/>
</dbReference>
<evidence type="ECO:0000313" key="14">
    <source>
        <dbReference type="Proteomes" id="UP000639606"/>
    </source>
</evidence>
<dbReference type="CDD" id="cd06412">
    <property type="entry name" value="GH25_CH-type"/>
    <property type="match status" value="1"/>
</dbReference>
<sequence>MFHTFGEESMLARPGTHPRSARTTAAALVLGCLAAWHVPAAAQPPPEGSDDHYAGSQIAKHEGAEPVNPARVHADVPTVDGIDVSSHQGVVDWPGWWQRGKRFAYVKATEGTGYRNGEFARQYDGAYQVGMVRGAYHFALPDRSDGATQANFFADNGGGWSRDGRTLPGVLDVEYNPYGVDTCYGLSAHAMVAWIRAFSDTYHARTGRWPVIYTSTQWWDHCTGRAGDFSGTNPLWVARYATVVGPLPHRWSFHTIWQFTSSPIDQNKFNGGWDRLVALANG</sequence>
<keyword evidence="9" id="KW-1015">Disulfide bond</keyword>
<keyword evidence="5" id="KW-0964">Secreted</keyword>